<keyword evidence="8" id="KW-0472">Membrane</keyword>
<dbReference type="InterPro" id="IPR003960">
    <property type="entry name" value="ATPase_AAA_CS"/>
</dbReference>
<dbReference type="InterPro" id="IPR050304">
    <property type="entry name" value="MT-severing_AAA_ATPase"/>
</dbReference>
<dbReference type="SMART" id="SM00745">
    <property type="entry name" value="MIT"/>
    <property type="match status" value="1"/>
</dbReference>
<evidence type="ECO:0000313" key="15">
    <source>
        <dbReference type="EMBL" id="CAH0370898.1"/>
    </source>
</evidence>
<dbReference type="InterPro" id="IPR027417">
    <property type="entry name" value="P-loop_NTPase"/>
</dbReference>
<evidence type="ECO:0000256" key="4">
    <source>
        <dbReference type="ARBA" id="ARBA00022741"/>
    </source>
</evidence>
<comment type="catalytic activity">
    <reaction evidence="9">
        <text>ATP + H2O = ADP + phosphate + H(+)</text>
        <dbReference type="Rhea" id="RHEA:13065"/>
        <dbReference type="ChEBI" id="CHEBI:15377"/>
        <dbReference type="ChEBI" id="CHEBI:15378"/>
        <dbReference type="ChEBI" id="CHEBI:30616"/>
        <dbReference type="ChEBI" id="CHEBI:43474"/>
        <dbReference type="ChEBI" id="CHEBI:456216"/>
        <dbReference type="EC" id="3.6.4.6"/>
    </reaction>
</comment>
<dbReference type="SUPFAM" id="SSF116846">
    <property type="entry name" value="MIT domain"/>
    <property type="match status" value="1"/>
</dbReference>
<dbReference type="AlphaFoldDB" id="A0A7S3ZTD1"/>
<dbReference type="GO" id="GO:0016887">
    <property type="term" value="F:ATP hydrolysis activity"/>
    <property type="evidence" value="ECO:0007669"/>
    <property type="project" value="InterPro"/>
</dbReference>
<keyword evidence="6 10" id="KW-0067">ATP-binding</keyword>
<sequence length="443" mass="49448">MSNNFTEQGIAVVKEAIQADNEQDYAKALMLYKRGIEVLLTGVKYEKNDTAKNMILKRVEGYMKRAEDLKEVVNQQRQGPTKGGTGTLDKGKGEPDNEQSKLQEQLSSAIVTDKPNVKWDDVAGLEGAKEALKEAVILPRRFPQLFVGKRRPWRGILLFGPPGTGKSYLAKAVATEADAKFFAVSSSDLVSKWQGESERLVKNLFSMARQEEHAIIFVDEIDSLCGSRSEGESDATRRIKTEFLVQMQGVASAKDGLLVLGATNIPWDLDPAIRRRFEKRIYIPLPEGPARATMLKIHLGNTPNQLTQPDFDRLGMQADGMSGSDLSIVCREAIMEPMRTCQKARQFRPVVVDHQEMLSPCETYPSCAYCPIDLSDAPASKDPCQYCGAVRMTMYDMPDPSLMLPPVVSVKDFESSLERIKRTVAEEELTHFEEWAEEFGQEG</sequence>
<feature type="compositionally biased region" description="Basic and acidic residues" evidence="11">
    <location>
        <begin position="89"/>
        <end position="101"/>
    </location>
</feature>
<dbReference type="SUPFAM" id="SSF52540">
    <property type="entry name" value="P-loop containing nucleoside triphosphate hydrolases"/>
    <property type="match status" value="1"/>
</dbReference>
<dbReference type="EC" id="3.6.4.6" evidence="2"/>
<accession>A0A7S3ZTD1</accession>
<dbReference type="GO" id="GO:0007033">
    <property type="term" value="P:vacuole organization"/>
    <property type="evidence" value="ECO:0007669"/>
    <property type="project" value="TreeGrafter"/>
</dbReference>
<evidence type="ECO:0000313" key="14">
    <source>
        <dbReference type="EMBL" id="CAE0693203.1"/>
    </source>
</evidence>
<evidence type="ECO:0000256" key="9">
    <source>
        <dbReference type="ARBA" id="ARBA00048883"/>
    </source>
</evidence>
<organism evidence="14">
    <name type="scientific">Pelagomonas calceolata</name>
    <dbReference type="NCBI Taxonomy" id="35677"/>
    <lineage>
        <taxon>Eukaryota</taxon>
        <taxon>Sar</taxon>
        <taxon>Stramenopiles</taxon>
        <taxon>Ochrophyta</taxon>
        <taxon>Pelagophyceae</taxon>
        <taxon>Pelagomonadales</taxon>
        <taxon>Pelagomonadaceae</taxon>
        <taxon>Pelagomonas</taxon>
    </lineage>
</organism>
<dbReference type="InterPro" id="IPR036181">
    <property type="entry name" value="MIT_dom_sf"/>
</dbReference>
<keyword evidence="5" id="KW-0378">Hydrolase</keyword>
<gene>
    <name evidence="14" type="ORF">PCAL00307_LOCUS8639</name>
    <name evidence="15" type="ORF">PECAL_3P08110</name>
</gene>
<evidence type="ECO:0000256" key="11">
    <source>
        <dbReference type="SAM" id="MobiDB-lite"/>
    </source>
</evidence>
<feature type="region of interest" description="Disordered" evidence="11">
    <location>
        <begin position="72"/>
        <end position="103"/>
    </location>
</feature>
<comment type="subcellular location">
    <subcellularLocation>
        <location evidence="1">Membrane</location>
    </subcellularLocation>
</comment>
<evidence type="ECO:0000256" key="2">
    <source>
        <dbReference type="ARBA" id="ARBA00012674"/>
    </source>
</evidence>
<dbReference type="EMBL" id="CAKKNE010000003">
    <property type="protein sequence ID" value="CAH0370898.1"/>
    <property type="molecule type" value="Genomic_DNA"/>
</dbReference>
<dbReference type="Pfam" id="PF09336">
    <property type="entry name" value="Vps4_C"/>
    <property type="match status" value="1"/>
</dbReference>
<dbReference type="Gene3D" id="3.40.50.300">
    <property type="entry name" value="P-loop containing nucleotide triphosphate hydrolases"/>
    <property type="match status" value="1"/>
</dbReference>
<dbReference type="Proteomes" id="UP000789595">
    <property type="component" value="Unassembled WGS sequence"/>
</dbReference>
<evidence type="ECO:0000256" key="3">
    <source>
        <dbReference type="ARBA" id="ARBA00022448"/>
    </source>
</evidence>
<dbReference type="InterPro" id="IPR015415">
    <property type="entry name" value="Spast_Vps4_C"/>
</dbReference>
<dbReference type="InterPro" id="IPR007330">
    <property type="entry name" value="MIT_dom"/>
</dbReference>
<evidence type="ECO:0000256" key="6">
    <source>
        <dbReference type="ARBA" id="ARBA00022840"/>
    </source>
</evidence>
<name>A0A7S3ZTD1_9STRA</name>
<dbReference type="GO" id="GO:0016020">
    <property type="term" value="C:membrane"/>
    <property type="evidence" value="ECO:0007669"/>
    <property type="project" value="UniProtKB-SubCell"/>
</dbReference>
<dbReference type="GO" id="GO:0016197">
    <property type="term" value="P:endosomal transport"/>
    <property type="evidence" value="ECO:0007669"/>
    <property type="project" value="TreeGrafter"/>
</dbReference>
<dbReference type="CDD" id="cd19521">
    <property type="entry name" value="RecA-like_VPS4"/>
    <property type="match status" value="1"/>
</dbReference>
<evidence type="ECO:0000256" key="5">
    <source>
        <dbReference type="ARBA" id="ARBA00022801"/>
    </source>
</evidence>
<dbReference type="PROSITE" id="PS00674">
    <property type="entry name" value="AAA"/>
    <property type="match status" value="1"/>
</dbReference>
<keyword evidence="3" id="KW-0813">Transport</keyword>
<dbReference type="Gene3D" id="1.10.8.60">
    <property type="match status" value="1"/>
</dbReference>
<dbReference type="EMBL" id="HBIW01010116">
    <property type="protein sequence ID" value="CAE0693203.1"/>
    <property type="molecule type" value="Transcribed_RNA"/>
</dbReference>
<protein>
    <recommendedName>
        <fullName evidence="2">vesicle-fusing ATPase</fullName>
        <ecNumber evidence="2">3.6.4.6</ecNumber>
    </recommendedName>
</protein>
<feature type="domain" description="AAA+ ATPase" evidence="12">
    <location>
        <begin position="152"/>
        <end position="287"/>
    </location>
</feature>
<evidence type="ECO:0000256" key="10">
    <source>
        <dbReference type="RuleBase" id="RU003651"/>
    </source>
</evidence>
<evidence type="ECO:0000256" key="8">
    <source>
        <dbReference type="ARBA" id="ARBA00023136"/>
    </source>
</evidence>
<keyword evidence="16" id="KW-1185">Reference proteome</keyword>
<dbReference type="Gene3D" id="1.20.58.80">
    <property type="entry name" value="Phosphotransferase system, lactose/cellobiose-type IIA subunit"/>
    <property type="match status" value="1"/>
</dbReference>
<dbReference type="GO" id="GO:0015031">
    <property type="term" value="P:protein transport"/>
    <property type="evidence" value="ECO:0007669"/>
    <property type="project" value="UniProtKB-KW"/>
</dbReference>
<feature type="domain" description="MIT" evidence="13">
    <location>
        <begin position="2"/>
        <end position="79"/>
    </location>
</feature>
<reference evidence="14" key="1">
    <citation type="submission" date="2021-01" db="EMBL/GenBank/DDBJ databases">
        <authorList>
            <person name="Corre E."/>
            <person name="Pelletier E."/>
            <person name="Niang G."/>
            <person name="Scheremetjew M."/>
            <person name="Finn R."/>
            <person name="Kale V."/>
            <person name="Holt S."/>
            <person name="Cochrane G."/>
            <person name="Meng A."/>
            <person name="Brown T."/>
            <person name="Cohen L."/>
        </authorList>
    </citation>
    <scope>NUCLEOTIDE SEQUENCE</scope>
    <source>
        <strain evidence="14">CCMP1756</strain>
    </source>
</reference>
<dbReference type="PANTHER" id="PTHR23074">
    <property type="entry name" value="AAA DOMAIN-CONTAINING"/>
    <property type="match status" value="1"/>
</dbReference>
<dbReference type="Pfam" id="PF00004">
    <property type="entry name" value="AAA"/>
    <property type="match status" value="1"/>
</dbReference>
<evidence type="ECO:0000259" key="12">
    <source>
        <dbReference type="SMART" id="SM00382"/>
    </source>
</evidence>
<dbReference type="Pfam" id="PF04212">
    <property type="entry name" value="MIT"/>
    <property type="match status" value="1"/>
</dbReference>
<keyword evidence="7" id="KW-0653">Protein transport</keyword>
<evidence type="ECO:0000256" key="1">
    <source>
        <dbReference type="ARBA" id="ARBA00004370"/>
    </source>
</evidence>
<dbReference type="InterPro" id="IPR041569">
    <property type="entry name" value="AAA_lid_3"/>
</dbReference>
<evidence type="ECO:0000313" key="16">
    <source>
        <dbReference type="Proteomes" id="UP000789595"/>
    </source>
</evidence>
<dbReference type="InterPro" id="IPR003959">
    <property type="entry name" value="ATPase_AAA_core"/>
</dbReference>
<dbReference type="FunFam" id="3.40.50.300:FF:000043">
    <property type="entry name" value="Vacuolar protein sorting-associated protein 4"/>
    <property type="match status" value="1"/>
</dbReference>
<comment type="similarity">
    <text evidence="10">Belongs to the AAA ATPase family.</text>
</comment>
<dbReference type="OrthoDB" id="29072at2759"/>
<dbReference type="InterPro" id="IPR003593">
    <property type="entry name" value="AAA+_ATPase"/>
</dbReference>
<dbReference type="FunFam" id="1.20.58.80:FF:000004">
    <property type="entry name" value="Vacuolar protein sorting-associated protein 4"/>
    <property type="match status" value="1"/>
</dbReference>
<proteinExistence type="inferred from homology"/>
<evidence type="ECO:0000259" key="13">
    <source>
        <dbReference type="SMART" id="SM00745"/>
    </source>
</evidence>
<dbReference type="Pfam" id="PF17862">
    <property type="entry name" value="AAA_lid_3"/>
    <property type="match status" value="1"/>
</dbReference>
<dbReference type="SMART" id="SM00382">
    <property type="entry name" value="AAA"/>
    <property type="match status" value="1"/>
</dbReference>
<dbReference type="GO" id="GO:0005524">
    <property type="term" value="F:ATP binding"/>
    <property type="evidence" value="ECO:0007669"/>
    <property type="project" value="UniProtKB-KW"/>
</dbReference>
<keyword evidence="4 10" id="KW-0547">Nucleotide-binding</keyword>
<reference evidence="15" key="2">
    <citation type="submission" date="2021-11" db="EMBL/GenBank/DDBJ databases">
        <authorList>
            <consortium name="Genoscope - CEA"/>
            <person name="William W."/>
        </authorList>
    </citation>
    <scope>NUCLEOTIDE SEQUENCE</scope>
</reference>
<evidence type="ECO:0000256" key="7">
    <source>
        <dbReference type="ARBA" id="ARBA00022927"/>
    </source>
</evidence>
<dbReference type="PANTHER" id="PTHR23074:SF83">
    <property type="entry name" value="VACUOLAR PROTEIN SORTING-ASSOCIATED PROTEIN 4A"/>
    <property type="match status" value="1"/>
</dbReference>